<dbReference type="Proteomes" id="UP000251002">
    <property type="component" value="Unassembled WGS sequence"/>
</dbReference>
<accession>A0A365KWV1</accession>
<reference evidence="1 2" key="1">
    <citation type="submission" date="2018-06" db="EMBL/GenBank/DDBJ databases">
        <title>The draft genome sequences of strains SCU63 and S1.</title>
        <authorList>
            <person name="Gan L."/>
        </authorList>
    </citation>
    <scope>NUCLEOTIDE SEQUENCE [LARGE SCALE GENOMIC DNA]</scope>
    <source>
        <strain evidence="1 2">SCU63</strain>
    </source>
</reference>
<comment type="caution">
    <text evidence="1">The sequence shown here is derived from an EMBL/GenBank/DDBJ whole genome shotgun (WGS) entry which is preliminary data.</text>
</comment>
<protein>
    <submittedName>
        <fullName evidence="1">Uncharacterized protein</fullName>
    </submittedName>
</protein>
<organism evidence="1 2">
    <name type="scientific">Planococcus halotolerans</name>
    <dbReference type="NCBI Taxonomy" id="2233542"/>
    <lineage>
        <taxon>Bacteria</taxon>
        <taxon>Bacillati</taxon>
        <taxon>Bacillota</taxon>
        <taxon>Bacilli</taxon>
        <taxon>Bacillales</taxon>
        <taxon>Caryophanaceae</taxon>
        <taxon>Planococcus</taxon>
    </lineage>
</organism>
<evidence type="ECO:0000313" key="1">
    <source>
        <dbReference type="EMBL" id="RAZ77589.1"/>
    </source>
</evidence>
<name>A0A365KWV1_9BACL</name>
<dbReference type="EMBL" id="QLZR01000003">
    <property type="protein sequence ID" value="RAZ77589.1"/>
    <property type="molecule type" value="Genomic_DNA"/>
</dbReference>
<keyword evidence="2" id="KW-1185">Reference proteome</keyword>
<sequence>MISPNWFLTDRTRFSVIDYNDKKYMICFSNTVRREIIFVEEVQTGKRALPLPNEKNILNETLIENLIGRI</sequence>
<dbReference type="AlphaFoldDB" id="A0A365KWV1"/>
<dbReference type="RefSeq" id="WP_112223316.1">
    <property type="nucleotide sequence ID" value="NZ_CP047673.1"/>
</dbReference>
<evidence type="ECO:0000313" key="2">
    <source>
        <dbReference type="Proteomes" id="UP000251002"/>
    </source>
</evidence>
<gene>
    <name evidence="1" type="ORF">DP120_08880</name>
</gene>
<proteinExistence type="predicted"/>